<dbReference type="InterPro" id="IPR000620">
    <property type="entry name" value="EamA_dom"/>
</dbReference>
<feature type="transmembrane region" description="Helical" evidence="8">
    <location>
        <begin position="67"/>
        <end position="87"/>
    </location>
</feature>
<reference evidence="10 11" key="1">
    <citation type="submission" date="2016-10" db="EMBL/GenBank/DDBJ databases">
        <title>Complete genome sequences of three Cupriavidus strains isolated from various Malaysian environments.</title>
        <authorList>
            <person name="Abdullah A.A.-A."/>
            <person name="Shafie N.A.H."/>
            <person name="Lau N.S."/>
        </authorList>
    </citation>
    <scope>NUCLEOTIDE SEQUENCE [LARGE SCALE GENOMIC DNA]</scope>
    <source>
        <strain evidence="10 11">USMAA1020</strain>
    </source>
</reference>
<gene>
    <name evidence="10" type="ORF">BKK80_00855</name>
</gene>
<evidence type="ECO:0000256" key="7">
    <source>
        <dbReference type="ARBA" id="ARBA00023136"/>
    </source>
</evidence>
<feature type="transmembrane region" description="Helical" evidence="8">
    <location>
        <begin position="146"/>
        <end position="162"/>
    </location>
</feature>
<evidence type="ECO:0000256" key="1">
    <source>
        <dbReference type="ARBA" id="ARBA00004651"/>
    </source>
</evidence>
<feature type="transmembrane region" description="Helical" evidence="8">
    <location>
        <begin position="34"/>
        <end position="55"/>
    </location>
</feature>
<dbReference type="Pfam" id="PF00892">
    <property type="entry name" value="EamA"/>
    <property type="match status" value="1"/>
</dbReference>
<comment type="subcellular location">
    <subcellularLocation>
        <location evidence="1">Cell membrane</location>
        <topology evidence="1">Multi-pass membrane protein</topology>
    </subcellularLocation>
</comment>
<evidence type="ECO:0000313" key="11">
    <source>
        <dbReference type="Proteomes" id="UP000177515"/>
    </source>
</evidence>
<evidence type="ECO:0000256" key="3">
    <source>
        <dbReference type="ARBA" id="ARBA00022448"/>
    </source>
</evidence>
<evidence type="ECO:0000256" key="8">
    <source>
        <dbReference type="SAM" id="Phobius"/>
    </source>
</evidence>
<accession>A0ABN4TH36</accession>
<feature type="transmembrane region" description="Helical" evidence="8">
    <location>
        <begin position="174"/>
        <end position="193"/>
    </location>
</feature>
<evidence type="ECO:0000256" key="5">
    <source>
        <dbReference type="ARBA" id="ARBA00022692"/>
    </source>
</evidence>
<proteinExistence type="inferred from homology"/>
<sequence length="306" mass="33317">MQIGILYALLAYLLWGLLPLYIKTLQGIAPLEILLHRMVWSLVFLALVLSWRRNWAWLGAALGRPRVLAVFAISALLLCGNWFTYIWSVDAGRVVDASLGYFINPLVSVLLGVLFLHERLRPGQWASIGLAAAGVGWLTISAGQLPWIALVLAGTFGGYGLLRKMAPLGALEGLSLETLLLFPLAGLALWYLFQHGQAGFAGAGTGMQALLVLAGPITAVPLLLFAAGARRIPLSLLGLLQYTGPTLQLLLGVWLWHEPFPPAKQVGFGMIWLSLALYAAEGFWMARRSMPRKIHATNQAVETQSE</sequence>
<feature type="transmembrane region" description="Helical" evidence="8">
    <location>
        <begin position="5"/>
        <end position="22"/>
    </location>
</feature>
<keyword evidence="3" id="KW-0813">Transport</keyword>
<evidence type="ECO:0000259" key="9">
    <source>
        <dbReference type="Pfam" id="PF00892"/>
    </source>
</evidence>
<feature type="transmembrane region" description="Helical" evidence="8">
    <location>
        <begin position="123"/>
        <end position="140"/>
    </location>
</feature>
<dbReference type="RefSeq" id="WP_071068428.1">
    <property type="nucleotide sequence ID" value="NZ_CP017754.1"/>
</dbReference>
<name>A0ABN4TH36_9BURK</name>
<evidence type="ECO:0000256" key="4">
    <source>
        <dbReference type="ARBA" id="ARBA00022475"/>
    </source>
</evidence>
<dbReference type="Proteomes" id="UP000177515">
    <property type="component" value="Chromosome 1"/>
</dbReference>
<keyword evidence="11" id="KW-1185">Reference proteome</keyword>
<dbReference type="PANTHER" id="PTHR22911">
    <property type="entry name" value="ACYL-MALONYL CONDENSING ENZYME-RELATED"/>
    <property type="match status" value="1"/>
</dbReference>
<dbReference type="NCBIfam" id="TIGR00688">
    <property type="entry name" value="rarD"/>
    <property type="match status" value="1"/>
</dbReference>
<comment type="similarity">
    <text evidence="2">Belongs to the EamA transporter family.</text>
</comment>
<dbReference type="PANTHER" id="PTHR22911:SF137">
    <property type="entry name" value="SOLUTE CARRIER FAMILY 35 MEMBER G2-RELATED"/>
    <property type="match status" value="1"/>
</dbReference>
<dbReference type="InterPro" id="IPR037185">
    <property type="entry name" value="EmrE-like"/>
</dbReference>
<feature type="domain" description="EamA" evidence="9">
    <location>
        <begin position="3"/>
        <end position="138"/>
    </location>
</feature>
<keyword evidence="4" id="KW-1003">Cell membrane</keyword>
<evidence type="ECO:0000313" key="10">
    <source>
        <dbReference type="EMBL" id="AOZ04550.1"/>
    </source>
</evidence>
<dbReference type="InterPro" id="IPR004626">
    <property type="entry name" value="RarD"/>
</dbReference>
<evidence type="ECO:0000256" key="2">
    <source>
        <dbReference type="ARBA" id="ARBA00007362"/>
    </source>
</evidence>
<feature type="transmembrane region" description="Helical" evidence="8">
    <location>
        <begin position="99"/>
        <end position="116"/>
    </location>
</feature>
<dbReference type="SUPFAM" id="SSF103481">
    <property type="entry name" value="Multidrug resistance efflux transporter EmrE"/>
    <property type="match status" value="2"/>
</dbReference>
<evidence type="ECO:0000256" key="6">
    <source>
        <dbReference type="ARBA" id="ARBA00022989"/>
    </source>
</evidence>
<organism evidence="10 11">
    <name type="scientific">Cupriavidus malaysiensis</name>
    <dbReference type="NCBI Taxonomy" id="367825"/>
    <lineage>
        <taxon>Bacteria</taxon>
        <taxon>Pseudomonadati</taxon>
        <taxon>Pseudomonadota</taxon>
        <taxon>Betaproteobacteria</taxon>
        <taxon>Burkholderiales</taxon>
        <taxon>Burkholderiaceae</taxon>
        <taxon>Cupriavidus</taxon>
    </lineage>
</organism>
<protein>
    <submittedName>
        <fullName evidence="10">Transporter</fullName>
    </submittedName>
</protein>
<feature type="transmembrane region" description="Helical" evidence="8">
    <location>
        <begin position="268"/>
        <end position="286"/>
    </location>
</feature>
<dbReference type="EMBL" id="CP017754">
    <property type="protein sequence ID" value="AOZ04550.1"/>
    <property type="molecule type" value="Genomic_DNA"/>
</dbReference>
<feature type="transmembrane region" description="Helical" evidence="8">
    <location>
        <begin position="234"/>
        <end position="256"/>
    </location>
</feature>
<keyword evidence="6 8" id="KW-1133">Transmembrane helix</keyword>
<keyword evidence="5 8" id="KW-0812">Transmembrane</keyword>
<feature type="transmembrane region" description="Helical" evidence="8">
    <location>
        <begin position="205"/>
        <end position="227"/>
    </location>
</feature>
<keyword evidence="7 8" id="KW-0472">Membrane</keyword>